<feature type="compositionally biased region" description="Basic and acidic residues" evidence="2">
    <location>
        <begin position="162"/>
        <end position="172"/>
    </location>
</feature>
<feature type="region of interest" description="Disordered" evidence="2">
    <location>
        <begin position="540"/>
        <end position="581"/>
    </location>
</feature>
<dbReference type="InterPro" id="IPR003409">
    <property type="entry name" value="MORN"/>
</dbReference>
<feature type="region of interest" description="Disordered" evidence="2">
    <location>
        <begin position="1"/>
        <end position="95"/>
    </location>
</feature>
<evidence type="ECO:0000256" key="1">
    <source>
        <dbReference type="ARBA" id="ARBA00022737"/>
    </source>
</evidence>
<dbReference type="Pfam" id="PF02493">
    <property type="entry name" value="MORN"/>
    <property type="match status" value="8"/>
</dbReference>
<feature type="region of interest" description="Disordered" evidence="2">
    <location>
        <begin position="615"/>
        <end position="645"/>
    </location>
</feature>
<dbReference type="AlphaFoldDB" id="H2N9F0"/>
<proteinExistence type="predicted"/>
<dbReference type="PANTHER" id="PTHR43215">
    <property type="entry name" value="RADIAL SPOKE HEAD 1 HOMOLOG"/>
    <property type="match status" value="1"/>
</dbReference>
<dbReference type="HOGENOM" id="CLU_031327_0_0_1"/>
<dbReference type="OMA" id="GEYVIMI"/>
<gene>
    <name evidence="3" type="primary">MORN1</name>
</gene>
<dbReference type="Proteomes" id="UP000001595">
    <property type="component" value="Chromosome 1"/>
</dbReference>
<feature type="compositionally biased region" description="Low complexity" evidence="2">
    <location>
        <begin position="550"/>
        <end position="562"/>
    </location>
</feature>
<dbReference type="SMART" id="SM00698">
    <property type="entry name" value="MORN"/>
    <property type="match status" value="7"/>
</dbReference>
<feature type="region of interest" description="Disordered" evidence="2">
    <location>
        <begin position="145"/>
        <end position="174"/>
    </location>
</feature>
<dbReference type="GeneTree" id="ENSGT00940000161806"/>
<evidence type="ECO:0000313" key="4">
    <source>
        <dbReference type="Proteomes" id="UP000001595"/>
    </source>
</evidence>
<feature type="compositionally biased region" description="Low complexity" evidence="2">
    <location>
        <begin position="569"/>
        <end position="578"/>
    </location>
</feature>
<dbReference type="Ensembl" id="ENSPPYT00000002366.3">
    <property type="protein sequence ID" value="ENSPPYP00000002296.3"/>
    <property type="gene ID" value="ENSPPYG00000001981.3"/>
</dbReference>
<dbReference type="FunCoup" id="H2N9F0">
    <property type="interactions" value="104"/>
</dbReference>
<evidence type="ECO:0000256" key="2">
    <source>
        <dbReference type="SAM" id="MobiDB-lite"/>
    </source>
</evidence>
<dbReference type="Gene3D" id="2.20.110.10">
    <property type="entry name" value="Histone H3 K4-specific methyltransferase SET7/9 N-terminal domain"/>
    <property type="match status" value="3"/>
</dbReference>
<keyword evidence="1" id="KW-0677">Repeat</keyword>
<reference evidence="3 4" key="1">
    <citation type="submission" date="2008-02" db="EMBL/GenBank/DDBJ databases">
        <title>A 6x draft sequence assembly of the Pongo pygmaeus abelii genome.</title>
        <authorList>
            <person name="Wilson R.K."/>
            <person name="Mardis E."/>
        </authorList>
    </citation>
    <scope>NUCLEOTIDE SEQUENCE [LARGE SCALE GENOMIC DNA]</scope>
</reference>
<feature type="compositionally biased region" description="Low complexity" evidence="2">
    <location>
        <begin position="7"/>
        <end position="16"/>
    </location>
</feature>
<keyword evidence="4" id="KW-1185">Reference proteome</keyword>
<evidence type="ECO:0000313" key="3">
    <source>
        <dbReference type="Ensembl" id="ENSPPYP00000002296.3"/>
    </source>
</evidence>
<sequence>MQPFLAPRSSATTEPRSPSRPREGGRRGRCGRRRCAPAPGSCSEHFRSVLRGAASRAPKMARGRGQGLQPFPLPAQTRRPLAGGPLGGRDDSGGNAHRRSCVLWLRARLASLQRLRGLRDWARGHTPLATKTNGSGRCWSLRETAGGKMAAASKGTPSSRGPRRDPPRRPPRDGYGVYVYPNSFFRYEGEWKAGRKHGHGKLLFQDGSYYEGAFVDGEIMGEGRRHWAWSGDTFSGQFVLGEPQGYGVMEYKAGGCYEGEVSHGMREGHGFLVDRDGQVYQGSFHDNKRHGPGQMLFKNGDKYDGDWVRDQRQGHGVLRCVNGTTYEGQWHSDVFSGLGSMAHCSGVTYYGLWINGHPAEQATRIVILGPEVMEVAQGSPFSVNVQLLQDHGEIAKSESGRVLQISAGVRYVQLSAYSEVSFFKVDRDNQETLIQTPFGFECIPYPVSSPAAGVLGPRAAKGGAEADVPLPRGDLELHLGALHGQEDTPGGLLARGHAPHCPGACRRVEQGCAEFTDVLLGPPPPGYHPFLFLDSLHKKAGSRSRGGLHPRGTPPTTQEPPGGSRPEGTATEEQAAAAHPGEYVLTIRDMTTPPFLGRRLPPAFKHLRVVAKRAGQPPHVLEEGPEASNGWQAAHSCTPEPPSPR</sequence>
<accession>H2N9F0</accession>
<organism evidence="3 4">
    <name type="scientific">Pongo abelii</name>
    <name type="common">Sumatran orangutan</name>
    <name type="synonym">Pongo pygmaeus abelii</name>
    <dbReference type="NCBI Taxonomy" id="9601"/>
    <lineage>
        <taxon>Eukaryota</taxon>
        <taxon>Metazoa</taxon>
        <taxon>Chordata</taxon>
        <taxon>Craniata</taxon>
        <taxon>Vertebrata</taxon>
        <taxon>Euteleostomi</taxon>
        <taxon>Mammalia</taxon>
        <taxon>Eutheria</taxon>
        <taxon>Euarchontoglires</taxon>
        <taxon>Primates</taxon>
        <taxon>Haplorrhini</taxon>
        <taxon>Catarrhini</taxon>
        <taxon>Hominidae</taxon>
        <taxon>Pongo</taxon>
    </lineage>
</organism>
<dbReference type="PANTHER" id="PTHR43215:SF14">
    <property type="entry name" value="RADIAL SPOKE HEAD 1 HOMOLOG"/>
    <property type="match status" value="1"/>
</dbReference>
<name>H2N9F0_PONAB</name>
<protein>
    <submittedName>
        <fullName evidence="3">MORN repeat containing 1</fullName>
    </submittedName>
</protein>
<reference evidence="3" key="2">
    <citation type="submission" date="2025-08" db="UniProtKB">
        <authorList>
            <consortium name="Ensembl"/>
        </authorList>
    </citation>
    <scope>IDENTIFICATION</scope>
</reference>
<reference evidence="3" key="3">
    <citation type="submission" date="2025-09" db="UniProtKB">
        <authorList>
            <consortium name="Ensembl"/>
        </authorList>
    </citation>
    <scope>IDENTIFICATION</scope>
</reference>
<dbReference type="SUPFAM" id="SSF82185">
    <property type="entry name" value="Histone H3 K4-specific methyltransferase SET7/9 N-terminal domain"/>
    <property type="match status" value="2"/>
</dbReference>
<dbReference type="eggNOG" id="KOG0231">
    <property type="taxonomic scope" value="Eukaryota"/>
</dbReference>
<dbReference type="InParanoid" id="H2N9F0"/>